<dbReference type="GO" id="GO:0032543">
    <property type="term" value="P:mitochondrial translation"/>
    <property type="evidence" value="ECO:0007669"/>
    <property type="project" value="InterPro"/>
</dbReference>
<gene>
    <name evidence="3" type="ORF">MICPUN_62786</name>
</gene>
<dbReference type="GeneID" id="8247486"/>
<proteinExistence type="predicted"/>
<dbReference type="InterPro" id="IPR019349">
    <property type="entry name" value="Ribosomal_mS35_mit"/>
</dbReference>
<dbReference type="InterPro" id="IPR039848">
    <property type="entry name" value="Ribosomal_mS35_mt"/>
</dbReference>
<organism evidence="3 4">
    <name type="scientific">Micromonas commoda (strain RCC299 / NOUM17 / CCMP2709)</name>
    <name type="common">Picoplanktonic green alga</name>
    <dbReference type="NCBI Taxonomy" id="296587"/>
    <lineage>
        <taxon>Eukaryota</taxon>
        <taxon>Viridiplantae</taxon>
        <taxon>Chlorophyta</taxon>
        <taxon>Mamiellophyceae</taxon>
        <taxon>Mamiellales</taxon>
        <taxon>Mamiellaceae</taxon>
        <taxon>Micromonas</taxon>
    </lineage>
</organism>
<dbReference type="InParanoid" id="C1EEY3"/>
<evidence type="ECO:0000259" key="2">
    <source>
        <dbReference type="Pfam" id="PF10213"/>
    </source>
</evidence>
<evidence type="ECO:0000313" key="3">
    <source>
        <dbReference type="EMBL" id="ACO66609.1"/>
    </source>
</evidence>
<accession>C1EEY3</accession>
<feature type="region of interest" description="Disordered" evidence="1">
    <location>
        <begin position="104"/>
        <end position="126"/>
    </location>
</feature>
<sequence>MTGTVASRATLLSRLAASAARGGAGAPSTSATAALTTATTTATRDDRAGRATTIAGDGTAPDRRRPPIDARPRSSSTRDAATSVVHPRACECASCAPSRGPLLRGGESAASRGVAPTSTSGSLRPWTIARLRGDHPADPRGVAGSSFAARGLRTGARLDKDAATGDDDANAGEHPESIDVDAMESSDDTDSRRDDPLPENLAKPSWLRKRLNRSQKGSYEGMLTEIDSYPDFEPPEGNLYNVADFGQRTIETDPSFLAEWRADYMKHQKELWAASTGNDVSAMSDEEFIAMYDAEFAVDAEEESRRILTWEVVNVLEAAGDGKHPLNRKVVLRVRLDALQGETGLSDEALEYIAEICGSRFDAKRREIRITCSRSGNREHNRQWCLKVLYDLIMEGNREYPSESYRFTPEGPVEPGTVGKQ</sequence>
<dbReference type="EMBL" id="CP001330">
    <property type="protein sequence ID" value="ACO66609.1"/>
    <property type="molecule type" value="Genomic_DNA"/>
</dbReference>
<dbReference type="STRING" id="296587.C1EEY3"/>
<evidence type="ECO:0000256" key="1">
    <source>
        <dbReference type="SAM" id="MobiDB-lite"/>
    </source>
</evidence>
<dbReference type="Proteomes" id="UP000002009">
    <property type="component" value="Chromosome 11"/>
</dbReference>
<name>C1EEY3_MICCC</name>
<reference evidence="3 4" key="1">
    <citation type="journal article" date="2009" name="Science">
        <title>Green evolution and dynamic adaptations revealed by genomes of the marine picoeukaryotes Micromonas.</title>
        <authorList>
            <person name="Worden A.Z."/>
            <person name="Lee J.H."/>
            <person name="Mock T."/>
            <person name="Rouze P."/>
            <person name="Simmons M.P."/>
            <person name="Aerts A.L."/>
            <person name="Allen A.E."/>
            <person name="Cuvelier M.L."/>
            <person name="Derelle E."/>
            <person name="Everett M.V."/>
            <person name="Foulon E."/>
            <person name="Grimwood J."/>
            <person name="Gundlach H."/>
            <person name="Henrissat B."/>
            <person name="Napoli C."/>
            <person name="McDonald S.M."/>
            <person name="Parker M.S."/>
            <person name="Rombauts S."/>
            <person name="Salamov A."/>
            <person name="Von Dassow P."/>
            <person name="Badger J.H."/>
            <person name="Coutinho P.M."/>
            <person name="Demir E."/>
            <person name="Dubchak I."/>
            <person name="Gentemann C."/>
            <person name="Eikrem W."/>
            <person name="Gready J.E."/>
            <person name="John U."/>
            <person name="Lanier W."/>
            <person name="Lindquist E.A."/>
            <person name="Lucas S."/>
            <person name="Mayer K.F."/>
            <person name="Moreau H."/>
            <person name="Not F."/>
            <person name="Otillar R."/>
            <person name="Panaud O."/>
            <person name="Pangilinan J."/>
            <person name="Paulsen I."/>
            <person name="Piegu B."/>
            <person name="Poliakov A."/>
            <person name="Robbens S."/>
            <person name="Schmutz J."/>
            <person name="Toulza E."/>
            <person name="Wyss T."/>
            <person name="Zelensky A."/>
            <person name="Zhou K."/>
            <person name="Armbrust E.V."/>
            <person name="Bhattacharya D."/>
            <person name="Goodenough U.W."/>
            <person name="Van de Peer Y."/>
            <person name="Grigoriev I.V."/>
        </authorList>
    </citation>
    <scope>NUCLEOTIDE SEQUENCE [LARGE SCALE GENOMIC DNA]</scope>
    <source>
        <strain evidence="4">RCC299 / NOUM17</strain>
    </source>
</reference>
<dbReference type="OrthoDB" id="283424at2759"/>
<feature type="compositionally biased region" description="Acidic residues" evidence="1">
    <location>
        <begin position="178"/>
        <end position="188"/>
    </location>
</feature>
<feature type="compositionally biased region" description="Low complexity" evidence="1">
    <location>
        <begin position="19"/>
        <end position="42"/>
    </location>
</feature>
<feature type="domain" description="Small ribosomal subunit protein mS35 mitochondrial conserved" evidence="2">
    <location>
        <begin position="323"/>
        <end position="399"/>
    </location>
</feature>
<dbReference type="KEGG" id="mis:MICPUN_62786"/>
<dbReference type="GO" id="GO:0005763">
    <property type="term" value="C:mitochondrial small ribosomal subunit"/>
    <property type="evidence" value="ECO:0007669"/>
    <property type="project" value="TreeGrafter"/>
</dbReference>
<dbReference type="eggNOG" id="KOG3933">
    <property type="taxonomic scope" value="Eukaryota"/>
</dbReference>
<feature type="region of interest" description="Disordered" evidence="1">
    <location>
        <begin position="159"/>
        <end position="208"/>
    </location>
</feature>
<dbReference type="RefSeq" id="XP_002505351.1">
    <property type="nucleotide sequence ID" value="XM_002505305.1"/>
</dbReference>
<dbReference type="AlphaFoldDB" id="C1EEY3"/>
<feature type="compositionally biased region" description="Basic and acidic residues" evidence="1">
    <location>
        <begin position="60"/>
        <end position="72"/>
    </location>
</feature>
<dbReference type="PANTHER" id="PTHR13490">
    <property type="entry name" value="MITOCHONDRIAL 28S RIBOSOMAL PROTEIN S28"/>
    <property type="match status" value="1"/>
</dbReference>
<dbReference type="PANTHER" id="PTHR13490:SF0">
    <property type="entry name" value="SMALL RIBOSOMAL SUBUNIT PROTEIN MS35"/>
    <property type="match status" value="1"/>
</dbReference>
<feature type="region of interest" description="Disordered" evidence="1">
    <location>
        <begin position="19"/>
        <end position="87"/>
    </location>
</feature>
<protein>
    <recommendedName>
        <fullName evidence="2">Small ribosomal subunit protein mS35 mitochondrial conserved domain-containing protein</fullName>
    </recommendedName>
</protein>
<evidence type="ECO:0000313" key="4">
    <source>
        <dbReference type="Proteomes" id="UP000002009"/>
    </source>
</evidence>
<dbReference type="GO" id="GO:0003735">
    <property type="term" value="F:structural constituent of ribosome"/>
    <property type="evidence" value="ECO:0007669"/>
    <property type="project" value="InterPro"/>
</dbReference>
<dbReference type="Pfam" id="PF10213">
    <property type="entry name" value="MRP-S28"/>
    <property type="match status" value="1"/>
</dbReference>
<keyword evidence="4" id="KW-1185">Reference proteome</keyword>